<keyword evidence="5" id="KW-0732">Signal</keyword>
<evidence type="ECO:0000313" key="18">
    <source>
        <dbReference type="EMBL" id="KAK4881758.1"/>
    </source>
</evidence>
<feature type="compositionally biased region" description="Basic residues" evidence="15">
    <location>
        <begin position="38"/>
        <end position="48"/>
    </location>
</feature>
<proteinExistence type="inferred from homology"/>
<evidence type="ECO:0000313" key="19">
    <source>
        <dbReference type="Proteomes" id="UP001353858"/>
    </source>
</evidence>
<evidence type="ECO:0000256" key="9">
    <source>
        <dbReference type="ARBA" id="ARBA00023157"/>
    </source>
</evidence>
<feature type="region of interest" description="Disordered" evidence="15">
    <location>
        <begin position="175"/>
        <end position="200"/>
    </location>
</feature>
<evidence type="ECO:0000256" key="6">
    <source>
        <dbReference type="ARBA" id="ARBA00022801"/>
    </source>
</evidence>
<dbReference type="InterPro" id="IPR001254">
    <property type="entry name" value="Trypsin_dom"/>
</dbReference>
<keyword evidence="8 13" id="KW-0720">Serine protease</keyword>
<dbReference type="SUPFAM" id="SSF47459">
    <property type="entry name" value="HLH, helix-loop-helix DNA-binding domain"/>
    <property type="match status" value="1"/>
</dbReference>
<dbReference type="CDD" id="cd00190">
    <property type="entry name" value="Tryp_SPc"/>
    <property type="match status" value="2"/>
</dbReference>
<dbReference type="PROSITE" id="PS00134">
    <property type="entry name" value="TRYPSIN_HIS"/>
    <property type="match status" value="2"/>
</dbReference>
<evidence type="ECO:0000256" key="1">
    <source>
        <dbReference type="ARBA" id="ARBA00004613"/>
    </source>
</evidence>
<dbReference type="InterPro" id="IPR036638">
    <property type="entry name" value="HLH_DNA-bd_sf"/>
</dbReference>
<dbReference type="PRINTS" id="PR00722">
    <property type="entry name" value="CHYMOTRYPSIN"/>
</dbReference>
<dbReference type="FunFam" id="2.40.10.10:FF:000002">
    <property type="entry name" value="Transmembrane protease serine"/>
    <property type="match status" value="1"/>
</dbReference>
<dbReference type="CDD" id="cd11401">
    <property type="entry name" value="bHLHzip_Mad"/>
    <property type="match status" value="1"/>
</dbReference>
<dbReference type="InterPro" id="IPR001314">
    <property type="entry name" value="Peptidase_S1A"/>
</dbReference>
<feature type="region of interest" description="Disordered" evidence="15">
    <location>
        <begin position="21"/>
        <end position="61"/>
    </location>
</feature>
<evidence type="ECO:0000256" key="15">
    <source>
        <dbReference type="SAM" id="MobiDB-lite"/>
    </source>
</evidence>
<dbReference type="PROSITE" id="PS00135">
    <property type="entry name" value="TRYPSIN_SER"/>
    <property type="match status" value="2"/>
</dbReference>
<keyword evidence="14" id="KW-0175">Coiled coil</keyword>
<sequence length="770" mass="84584">MSIAALLEAAEYLERREREAEHGYASTLPMPDDLRNVCSKRPKSKKSQGNRTSHNELEKNRRAHLRNCLEKLKDIVPLGPEASRHTTLGLLTKAKRFIKNLEDKERKHSVHKEHLNRERRYLRRRLEQLAHHSLSKRRSVSECSTSTVSSTYSIASSFSSLASPISEPDEVDVIGYTSNQSDTDDHSSVQSGSSDSGVAMSTSRLTLSEMEVGLRRYSSYMHYCGGSLITDLHVLTAAHCVCSTYNNKTVMFDPRYIYAIAGQIELKVTNKTIVRNALKIIYHEGYNSETMANDIAILQVNQSFPIFTHQFIRLVPLNNVSRSSGVCTVSGWGVLKHDSIMPNPVLSLVEVEIIKFSECVAMYLIDEISLSTGMLCAGTLLGGKDACQGDSGGPLVCNGVLVGVVSTGSGCADKRYPGIYSDVAYFKPWITRTIDEMTNPLISTTKSNEQISTSYSSTSTLTTVLTTILSTPNNFSTTTPTNKNDTTTIDVTDTTSAISKNDSFNATLELTTAKPCTCSANFNCLHTLCRRIIGGRPAMTGEFPYQVSIKHSYNDQHICGGSIISSRHVLTAAHCLKFSWGGNYLPEFISVAAGQLTHLITEATVYKNVSKIIVHEEFNVQLYANDIALIELVEDLSLDGRYISAIPLNHEKLSFGRCTVTGWGYLEQGSGVISAYLMVADVYVVDLVKCQEMYDAVQVPLQFGMMCAGHFKGHTDACQGDSGGPLMCNGLLTGIVSTGEDCGSALFPGIYTDVAMYIPWIEKNTLINFS</sequence>
<dbReference type="SMART" id="SM00020">
    <property type="entry name" value="Tryp_SPc"/>
    <property type="match status" value="2"/>
</dbReference>
<dbReference type="InterPro" id="IPR011598">
    <property type="entry name" value="bHLH_dom"/>
</dbReference>
<evidence type="ECO:0000256" key="7">
    <source>
        <dbReference type="ARBA" id="ARBA00022820"/>
    </source>
</evidence>
<dbReference type="EC" id="3.4.21.84" evidence="12"/>
<reference evidence="19" key="1">
    <citation type="submission" date="2023-01" db="EMBL/GenBank/DDBJ databases">
        <title>Key to firefly adult light organ development and bioluminescence: homeobox transcription factors regulate luciferase expression and transportation to peroxisome.</title>
        <authorList>
            <person name="Fu X."/>
        </authorList>
    </citation>
    <scope>NUCLEOTIDE SEQUENCE [LARGE SCALE GENOMIC DNA]</scope>
</reference>
<evidence type="ECO:0000256" key="14">
    <source>
        <dbReference type="SAM" id="Coils"/>
    </source>
</evidence>
<dbReference type="Gene3D" id="4.10.280.10">
    <property type="entry name" value="Helix-loop-helix DNA-binding domain"/>
    <property type="match status" value="1"/>
</dbReference>
<evidence type="ECO:0000256" key="10">
    <source>
        <dbReference type="ARBA" id="ARBA00024195"/>
    </source>
</evidence>
<dbReference type="GO" id="GO:0004252">
    <property type="term" value="F:serine-type endopeptidase activity"/>
    <property type="evidence" value="ECO:0007669"/>
    <property type="project" value="InterPro"/>
</dbReference>
<keyword evidence="19" id="KW-1185">Reference proteome</keyword>
<evidence type="ECO:0000259" key="17">
    <source>
        <dbReference type="PROSITE" id="PS50888"/>
    </source>
</evidence>
<dbReference type="InterPro" id="IPR043504">
    <property type="entry name" value="Peptidase_S1_PA_chymotrypsin"/>
</dbReference>
<keyword evidence="9" id="KW-1015">Disulfide bond</keyword>
<keyword evidence="4 13" id="KW-0645">Protease</keyword>
<dbReference type="FunFam" id="2.40.10.10:FF:000068">
    <property type="entry name" value="transmembrane protease serine 2"/>
    <property type="match status" value="1"/>
</dbReference>
<evidence type="ECO:0000256" key="4">
    <source>
        <dbReference type="ARBA" id="ARBA00022670"/>
    </source>
</evidence>
<dbReference type="GO" id="GO:0046983">
    <property type="term" value="F:protein dimerization activity"/>
    <property type="evidence" value="ECO:0007669"/>
    <property type="project" value="InterPro"/>
</dbReference>
<protein>
    <recommendedName>
        <fullName evidence="12">limulus clotting factor C</fullName>
        <ecNumber evidence="12">3.4.21.84</ecNumber>
    </recommendedName>
</protein>
<comment type="caution">
    <text evidence="18">The sequence shown here is derived from an EMBL/GenBank/DDBJ whole genome shotgun (WGS) entry which is preliminary data.</text>
</comment>
<dbReference type="GO" id="GO:0006508">
    <property type="term" value="P:proteolysis"/>
    <property type="evidence" value="ECO:0007669"/>
    <property type="project" value="UniProtKB-KW"/>
</dbReference>
<evidence type="ECO:0000256" key="5">
    <source>
        <dbReference type="ARBA" id="ARBA00022729"/>
    </source>
</evidence>
<evidence type="ECO:0000259" key="16">
    <source>
        <dbReference type="PROSITE" id="PS50240"/>
    </source>
</evidence>
<feature type="domain" description="BHLH" evidence="17">
    <location>
        <begin position="49"/>
        <end position="101"/>
    </location>
</feature>
<dbReference type="PANTHER" id="PTHR24264">
    <property type="entry name" value="TRYPSIN-RELATED"/>
    <property type="match status" value="1"/>
</dbReference>
<feature type="domain" description="Peptidase S1" evidence="16">
    <location>
        <begin position="532"/>
        <end position="766"/>
    </location>
</feature>
<dbReference type="FunFam" id="2.40.10.10:FF:000120">
    <property type="entry name" value="Putative serine protease"/>
    <property type="match status" value="1"/>
</dbReference>
<comment type="subcellular location">
    <subcellularLocation>
        <location evidence="1">Secreted</location>
    </subcellularLocation>
</comment>
<dbReference type="AlphaFoldDB" id="A0AAN7SPR4"/>
<organism evidence="18 19">
    <name type="scientific">Aquatica leii</name>
    <dbReference type="NCBI Taxonomy" id="1421715"/>
    <lineage>
        <taxon>Eukaryota</taxon>
        <taxon>Metazoa</taxon>
        <taxon>Ecdysozoa</taxon>
        <taxon>Arthropoda</taxon>
        <taxon>Hexapoda</taxon>
        <taxon>Insecta</taxon>
        <taxon>Pterygota</taxon>
        <taxon>Neoptera</taxon>
        <taxon>Endopterygota</taxon>
        <taxon>Coleoptera</taxon>
        <taxon>Polyphaga</taxon>
        <taxon>Elateriformia</taxon>
        <taxon>Elateroidea</taxon>
        <taxon>Lampyridae</taxon>
        <taxon>Luciolinae</taxon>
        <taxon>Aquatica</taxon>
    </lineage>
</organism>
<evidence type="ECO:0000256" key="2">
    <source>
        <dbReference type="ARBA" id="ARBA00022525"/>
    </source>
</evidence>
<feature type="compositionally biased region" description="Low complexity" evidence="15">
    <location>
        <begin position="188"/>
        <end position="198"/>
    </location>
</feature>
<feature type="domain" description="Peptidase S1" evidence="16">
    <location>
        <begin position="189"/>
        <end position="435"/>
    </location>
</feature>
<evidence type="ECO:0000256" key="13">
    <source>
        <dbReference type="RuleBase" id="RU363034"/>
    </source>
</evidence>
<dbReference type="SMART" id="SM00353">
    <property type="entry name" value="HLH"/>
    <property type="match status" value="1"/>
</dbReference>
<dbReference type="PANTHER" id="PTHR24264:SF65">
    <property type="entry name" value="SRCR DOMAIN-CONTAINING PROTEIN"/>
    <property type="match status" value="1"/>
</dbReference>
<evidence type="ECO:0000256" key="3">
    <source>
        <dbReference type="ARBA" id="ARBA00022659"/>
    </source>
</evidence>
<dbReference type="EMBL" id="JARPUR010000002">
    <property type="protein sequence ID" value="KAK4881758.1"/>
    <property type="molecule type" value="Genomic_DNA"/>
</dbReference>
<evidence type="ECO:0000256" key="8">
    <source>
        <dbReference type="ARBA" id="ARBA00022825"/>
    </source>
</evidence>
<keyword evidence="6 13" id="KW-0378">Hydrolase</keyword>
<comment type="similarity">
    <text evidence="10">Belongs to the peptidase S1 family. CLIP subfamily.</text>
</comment>
<dbReference type="Gene3D" id="2.40.10.10">
    <property type="entry name" value="Trypsin-like serine proteases"/>
    <property type="match status" value="2"/>
</dbReference>
<accession>A0AAN7SPR4</accession>
<dbReference type="Proteomes" id="UP001353858">
    <property type="component" value="Unassembled WGS sequence"/>
</dbReference>
<dbReference type="Pfam" id="PF00089">
    <property type="entry name" value="Trypsin"/>
    <property type="match status" value="2"/>
</dbReference>
<dbReference type="InterPro" id="IPR009003">
    <property type="entry name" value="Peptidase_S1_PA"/>
</dbReference>
<gene>
    <name evidence="18" type="ORF">RN001_005077</name>
</gene>
<feature type="coiled-coil region" evidence="14">
    <location>
        <begin position="98"/>
        <end position="132"/>
    </location>
</feature>
<dbReference type="InterPro" id="IPR018114">
    <property type="entry name" value="TRYPSIN_HIS"/>
</dbReference>
<dbReference type="GO" id="GO:0005615">
    <property type="term" value="C:extracellular space"/>
    <property type="evidence" value="ECO:0007669"/>
    <property type="project" value="TreeGrafter"/>
</dbReference>
<evidence type="ECO:0000256" key="11">
    <source>
        <dbReference type="ARBA" id="ARBA00052079"/>
    </source>
</evidence>
<dbReference type="InterPro" id="IPR033116">
    <property type="entry name" value="TRYPSIN_SER"/>
</dbReference>
<keyword evidence="2" id="KW-0964">Secreted</keyword>
<keyword evidence="3" id="KW-0768">Sushi</keyword>
<dbReference type="Pfam" id="PF00010">
    <property type="entry name" value="HLH"/>
    <property type="match status" value="1"/>
</dbReference>
<evidence type="ECO:0000256" key="12">
    <source>
        <dbReference type="ARBA" id="ARBA00066707"/>
    </source>
</evidence>
<name>A0AAN7SPR4_9COLE</name>
<dbReference type="SUPFAM" id="SSF50494">
    <property type="entry name" value="Trypsin-like serine proteases"/>
    <property type="match status" value="2"/>
</dbReference>
<comment type="catalytic activity">
    <reaction evidence="11">
        <text>Selective cleavage of 103-Arg-|-Ser-104 and 124-Ile-|-Ile-125 bonds in Limulus clotting factor B to form activated factor B. Cleavage of -Pro-Arg-|-Xaa- bonds in synthetic substrates.</text>
        <dbReference type="EC" id="3.4.21.84"/>
    </reaction>
</comment>
<dbReference type="InterPro" id="IPR050127">
    <property type="entry name" value="Serine_Proteases_S1"/>
</dbReference>
<keyword evidence="7" id="KW-0353">Hemolymph clotting</keyword>
<dbReference type="PROSITE" id="PS50240">
    <property type="entry name" value="TRYPSIN_DOM"/>
    <property type="match status" value="2"/>
</dbReference>
<dbReference type="PROSITE" id="PS50888">
    <property type="entry name" value="BHLH"/>
    <property type="match status" value="1"/>
</dbReference>
<dbReference type="GO" id="GO:0042381">
    <property type="term" value="P:hemolymph coagulation"/>
    <property type="evidence" value="ECO:0007669"/>
    <property type="project" value="UniProtKB-KW"/>
</dbReference>